<evidence type="ECO:0000313" key="2">
    <source>
        <dbReference type="EMBL" id="QTR54592.1"/>
    </source>
</evidence>
<evidence type="ECO:0000313" key="3">
    <source>
        <dbReference type="Proteomes" id="UP000672009"/>
    </source>
</evidence>
<evidence type="ECO:0000256" key="1">
    <source>
        <dbReference type="SAM" id="Phobius"/>
    </source>
</evidence>
<dbReference type="RefSeq" id="WP_210220070.1">
    <property type="nucleotide sequence ID" value="NZ_CP072793.1"/>
</dbReference>
<sequence length="203" mass="23340">MRDYRILIFLLIIVSLLFGHLYISISSGKSPLSWEAFVLVFSPFLIVIWNDLKSIMMRNDVQRIKLGKDGFEFEKATVTASISKAMHGNYLNKKELQSIFDSVAANEWATLVLARMLMRKGLSAIALKKHHLGDSPSLRDLISLVQSNNRLTETEAADLERLRDVTYFAEWLSGNPPVYTDWYWALENSQRIIENIMNKQSVR</sequence>
<feature type="transmembrane region" description="Helical" evidence="1">
    <location>
        <begin position="31"/>
        <end position="49"/>
    </location>
</feature>
<name>A0A975II57_9GAMM</name>
<keyword evidence="1" id="KW-1133">Transmembrane helix</keyword>
<reference evidence="2" key="1">
    <citation type="submission" date="2021-04" db="EMBL/GenBank/DDBJ databases">
        <title>Genomics, taxonomy and metabolism of representatives of sulfur bacteria of the genus Thiothrix: Thiothrix fructosivorans QT, Thiothrix unzii A1T and three new species, Thiothrix subterranea sp. nov., Thiothrix litoralis sp. nov. and 'Candidatus Thiothrix anitrata' sp. nov.</title>
        <authorList>
            <person name="Ravin N.V."/>
            <person name="Smolyakov D."/>
            <person name="Rudenko T.S."/>
            <person name="Mardanov A.V."/>
            <person name="Beletsky A.V."/>
            <person name="Markov N.D."/>
            <person name="Fomenkov A.I."/>
            <person name="Roberts R.J."/>
            <person name="Karnachuk O.V."/>
            <person name="Novikov A."/>
            <person name="Grabovich M.Y."/>
        </authorList>
    </citation>
    <scope>NUCLEOTIDE SEQUENCE</scope>
    <source>
        <strain evidence="2">A1</strain>
    </source>
</reference>
<keyword evidence="1" id="KW-0812">Transmembrane</keyword>
<keyword evidence="3" id="KW-1185">Reference proteome</keyword>
<keyword evidence="1" id="KW-0472">Membrane</keyword>
<organism evidence="2 3">
    <name type="scientific">Thiothrix unzii</name>
    <dbReference type="NCBI Taxonomy" id="111769"/>
    <lineage>
        <taxon>Bacteria</taxon>
        <taxon>Pseudomonadati</taxon>
        <taxon>Pseudomonadota</taxon>
        <taxon>Gammaproteobacteria</taxon>
        <taxon>Thiotrichales</taxon>
        <taxon>Thiotrichaceae</taxon>
        <taxon>Thiothrix</taxon>
    </lineage>
</organism>
<accession>A0A975II57</accession>
<proteinExistence type="predicted"/>
<dbReference type="Proteomes" id="UP000672009">
    <property type="component" value="Chromosome"/>
</dbReference>
<dbReference type="EMBL" id="CP072793">
    <property type="protein sequence ID" value="QTR54592.1"/>
    <property type="molecule type" value="Genomic_DNA"/>
</dbReference>
<protein>
    <submittedName>
        <fullName evidence="2">Uncharacterized protein</fullName>
    </submittedName>
</protein>
<gene>
    <name evidence="2" type="ORF">J9260_05750</name>
</gene>
<dbReference type="AlphaFoldDB" id="A0A975II57"/>
<feature type="transmembrane region" description="Helical" evidence="1">
    <location>
        <begin position="7"/>
        <end position="25"/>
    </location>
</feature>
<dbReference type="KEGG" id="tun:J9260_05750"/>